<dbReference type="GO" id="GO:0004497">
    <property type="term" value="F:monooxygenase activity"/>
    <property type="evidence" value="ECO:0007669"/>
    <property type="project" value="UniProtKB-KW"/>
</dbReference>
<dbReference type="InterPro" id="IPR002401">
    <property type="entry name" value="Cyt_P450_E_grp-I"/>
</dbReference>
<reference evidence="11" key="1">
    <citation type="submission" date="2025-08" db="UniProtKB">
        <authorList>
            <consortium name="RefSeq"/>
        </authorList>
    </citation>
    <scope>IDENTIFICATION</scope>
</reference>
<evidence type="ECO:0000313" key="10">
    <source>
        <dbReference type="Proteomes" id="UP000189703"/>
    </source>
</evidence>
<evidence type="ECO:0000256" key="6">
    <source>
        <dbReference type="ARBA" id="ARBA00023033"/>
    </source>
</evidence>
<dbReference type="InterPro" id="IPR001128">
    <property type="entry name" value="Cyt_P450"/>
</dbReference>
<dbReference type="RefSeq" id="XP_010253086.1">
    <property type="nucleotide sequence ID" value="XM_010254784.2"/>
</dbReference>
<keyword evidence="10" id="KW-1185">Reference proteome</keyword>
<keyword evidence="3 7" id="KW-0479">Metal-binding</keyword>
<evidence type="ECO:0000256" key="7">
    <source>
        <dbReference type="PIRSR" id="PIRSR602401-1"/>
    </source>
</evidence>
<keyword evidence="5 7" id="KW-0408">Iron</keyword>
<dbReference type="OrthoDB" id="2789670at2759"/>
<evidence type="ECO:0000256" key="9">
    <source>
        <dbReference type="SAM" id="Phobius"/>
    </source>
</evidence>
<dbReference type="OMA" id="QCINHEN"/>
<dbReference type="Proteomes" id="UP000189703">
    <property type="component" value="Unplaced"/>
</dbReference>
<keyword evidence="6 8" id="KW-0503">Monooxygenase</keyword>
<dbReference type="SUPFAM" id="SSF48264">
    <property type="entry name" value="Cytochrome P450"/>
    <property type="match status" value="1"/>
</dbReference>
<comment type="cofactor">
    <cofactor evidence="7">
        <name>heme</name>
        <dbReference type="ChEBI" id="CHEBI:30413"/>
    </cofactor>
</comment>
<dbReference type="GO" id="GO:0016705">
    <property type="term" value="F:oxidoreductase activity, acting on paired donors, with incorporation or reduction of molecular oxygen"/>
    <property type="evidence" value="ECO:0007669"/>
    <property type="project" value="InterPro"/>
</dbReference>
<feature type="binding site" description="axial binding residue" evidence="7">
    <location>
        <position position="522"/>
    </location>
    <ligand>
        <name>heme</name>
        <dbReference type="ChEBI" id="CHEBI:30413"/>
    </ligand>
    <ligandPart>
        <name>Fe</name>
        <dbReference type="ChEBI" id="CHEBI:18248"/>
    </ligandPart>
</feature>
<dbReference type="GO" id="GO:0020037">
    <property type="term" value="F:heme binding"/>
    <property type="evidence" value="ECO:0007669"/>
    <property type="project" value="InterPro"/>
</dbReference>
<comment type="similarity">
    <text evidence="1 8">Belongs to the cytochrome P450 family.</text>
</comment>
<dbReference type="FunCoup" id="A0A1U7ZMY5">
    <property type="interactions" value="181"/>
</dbReference>
<dbReference type="InterPro" id="IPR036396">
    <property type="entry name" value="Cyt_P450_sf"/>
</dbReference>
<dbReference type="STRING" id="4432.A0A1U7ZMY5"/>
<dbReference type="InterPro" id="IPR017972">
    <property type="entry name" value="Cyt_P450_CS"/>
</dbReference>
<dbReference type="KEGG" id="nnu:104594490"/>
<dbReference type="eggNOG" id="KOG0156">
    <property type="taxonomic scope" value="Eukaryota"/>
</dbReference>
<organism evidence="10 11">
    <name type="scientific">Nelumbo nucifera</name>
    <name type="common">Sacred lotus</name>
    <dbReference type="NCBI Taxonomy" id="4432"/>
    <lineage>
        <taxon>Eukaryota</taxon>
        <taxon>Viridiplantae</taxon>
        <taxon>Streptophyta</taxon>
        <taxon>Embryophyta</taxon>
        <taxon>Tracheophyta</taxon>
        <taxon>Spermatophyta</taxon>
        <taxon>Magnoliopsida</taxon>
        <taxon>Proteales</taxon>
        <taxon>Nelumbonaceae</taxon>
        <taxon>Nelumbo</taxon>
    </lineage>
</organism>
<keyword evidence="9" id="KW-0472">Membrane</keyword>
<dbReference type="CDD" id="cd20658">
    <property type="entry name" value="CYP79"/>
    <property type="match status" value="1"/>
</dbReference>
<dbReference type="Pfam" id="PF00067">
    <property type="entry name" value="p450"/>
    <property type="match status" value="1"/>
</dbReference>
<keyword evidence="2 7" id="KW-0349">Heme</keyword>
<evidence type="ECO:0000256" key="2">
    <source>
        <dbReference type="ARBA" id="ARBA00022617"/>
    </source>
</evidence>
<evidence type="ECO:0000256" key="8">
    <source>
        <dbReference type="RuleBase" id="RU000461"/>
    </source>
</evidence>
<keyword evidence="9" id="KW-0812">Transmembrane</keyword>
<evidence type="ECO:0000256" key="4">
    <source>
        <dbReference type="ARBA" id="ARBA00023002"/>
    </source>
</evidence>
<gene>
    <name evidence="11" type="primary">LOC104594490</name>
</gene>
<accession>A0A1U7ZMY5</accession>
<dbReference type="PANTHER" id="PTHR47944:SF4">
    <property type="entry name" value="OS09G0441700 PROTEIN"/>
    <property type="match status" value="1"/>
</dbReference>
<dbReference type="InParanoid" id="A0A1U7ZMY5"/>
<name>A0A1U7ZMY5_NELNU</name>
<dbReference type="GeneID" id="104594490"/>
<dbReference type="PRINTS" id="PR00463">
    <property type="entry name" value="EP450I"/>
</dbReference>
<proteinExistence type="inferred from homology"/>
<dbReference type="Gene3D" id="1.10.630.10">
    <property type="entry name" value="Cytochrome P450"/>
    <property type="match status" value="1"/>
</dbReference>
<dbReference type="FunFam" id="1.10.630.10:FF:000037">
    <property type="entry name" value="Cytochrome P450 9"/>
    <property type="match status" value="1"/>
</dbReference>
<feature type="transmembrane region" description="Helical" evidence="9">
    <location>
        <begin position="30"/>
        <end position="54"/>
    </location>
</feature>
<protein>
    <submittedName>
        <fullName evidence="11">Phenylalanine N-monooxygenase</fullName>
    </submittedName>
</protein>
<dbReference type="GO" id="GO:0005506">
    <property type="term" value="F:iron ion binding"/>
    <property type="evidence" value="ECO:0007669"/>
    <property type="project" value="InterPro"/>
</dbReference>
<evidence type="ECO:0000256" key="3">
    <source>
        <dbReference type="ARBA" id="ARBA00022723"/>
    </source>
</evidence>
<dbReference type="GO" id="GO:0044550">
    <property type="term" value="P:secondary metabolite biosynthetic process"/>
    <property type="evidence" value="ECO:0007669"/>
    <property type="project" value="UniProtKB-ARBA"/>
</dbReference>
<evidence type="ECO:0000256" key="5">
    <source>
        <dbReference type="ARBA" id="ARBA00023004"/>
    </source>
</evidence>
<dbReference type="AlphaFoldDB" id="A0A1U7ZMY5"/>
<dbReference type="PROSITE" id="PS00086">
    <property type="entry name" value="CYTOCHROME_P450"/>
    <property type="match status" value="1"/>
</dbReference>
<sequence>MTAKTNATSSLLALRWGTDAADAAFTGLSGILFGSTTLSTTALLLLASLFFLLLQLRSETHKKFSPAAAPPLPPGPLPWPIVGNLPELFINKPSFRWILGLMKELNANIACIRLGNVHIIPVNCPEIAREFLKKQDALFASRPITMGTQYSSRGFLSIAVAPWGDQWKKMRRVVASEVITPARLRWLLDKRVEEADNLIRYIFNQCNSSNSKLNGTMAARAAGGVVDVRVAVRQYSGNVIRKMMFNKRYFGQGSPDGGPGAEEIEHVDALFTVLSLLYAFCVSDYMPCLRWLDLNGHEKIMKKAIRIVNKYHDPIIDDRIKKWRGCGKDVFSSATKKEPQDLLDVLISAKDTDGKPLLSSEEIKAQTADLIYAAVDNPSNAVEWALAEMINQPEILRKAVEEIDSVVGNLRLVQESDFPRLNYVKACAREAFRLHPIAPFNLPHVSNADSTVAGYFIPKGSHVLLSRIGLGRNPKVWDEPLRFKPERHLQLDNGRAEATAAEVELVEPDLRFISFSTGRRGCMGAALGSAMTVMLLARLLQGFSWQVPPGLSQIDLSESTNDLFLAKPLRAFAKPRLPMHLYTQTTNN</sequence>
<keyword evidence="4 8" id="KW-0560">Oxidoreductase</keyword>
<dbReference type="PANTHER" id="PTHR47944">
    <property type="entry name" value="CYTOCHROME P450 98A9"/>
    <property type="match status" value="1"/>
</dbReference>
<evidence type="ECO:0000256" key="1">
    <source>
        <dbReference type="ARBA" id="ARBA00010617"/>
    </source>
</evidence>
<keyword evidence="9" id="KW-1133">Transmembrane helix</keyword>
<evidence type="ECO:0000313" key="11">
    <source>
        <dbReference type="RefSeq" id="XP_010253086.1"/>
    </source>
</evidence>